<dbReference type="SMART" id="SM00382">
    <property type="entry name" value="AAA"/>
    <property type="match status" value="1"/>
</dbReference>
<dbReference type="InterPro" id="IPR009057">
    <property type="entry name" value="Homeodomain-like_sf"/>
</dbReference>
<keyword evidence="8" id="KW-0238">DNA-binding</keyword>
<dbReference type="FunFam" id="3.40.50.300:FF:000006">
    <property type="entry name" value="DNA-binding transcriptional regulator NtrC"/>
    <property type="match status" value="1"/>
</dbReference>
<sequence>MRNYMIVTPDAQAQATLDAILSSSGEGVSLYDIAAVRSALVAHPADVIFVDYNLLMENCSVYSDGMSAIWQGHTEVEVVVLVQPEGVRRAVDAMKSGAADYLTYPVSPGEVQVVLESLDKTLMLHSKLDYLRDQFWNEDALHVVRTDSVAMHDVFDKVRQMAGTRTTVLLTGETGTGKSLIAKLIHTHSSRKEHPFVSVHCGAVPDTLIESELFGHEKGAFTGAIKRKIGKFGLAEGGTLFLDEIGTISKSMQIKLLNFLQERTIQRVGSDESISVDVRIVAATNEDLLDMCEKGLFRKDLYYRLNVFPIEIPPLRDRKSDILSFAEVFVSHFSKQLGKNIKGVHPKVIDAFQRHHWSGNVRELENLIERACILEEGDLISPASIPHEMLGLRQGDEGGRPDISMAIGRARQIVVDKFEKEYLSELLEASHGKIKDAAKWAGITPRQLHKLMNRHGLQRRQFRLPVKKGTVDSQ</sequence>
<organism evidence="8 9">
    <name type="scientific">Desulfovibrio gilichinskyi</name>
    <dbReference type="NCBI Taxonomy" id="1519643"/>
    <lineage>
        <taxon>Bacteria</taxon>
        <taxon>Pseudomonadati</taxon>
        <taxon>Thermodesulfobacteriota</taxon>
        <taxon>Desulfovibrionia</taxon>
        <taxon>Desulfovibrionales</taxon>
        <taxon>Desulfovibrionaceae</taxon>
        <taxon>Desulfovibrio</taxon>
    </lineage>
</organism>
<protein>
    <submittedName>
        <fullName evidence="8">DNA-binding transcriptional response regulator, NtrC family, contains REC, AAA-type ATPase, and a Fis-type DNA-binding domains</fullName>
    </submittedName>
</protein>
<evidence type="ECO:0000256" key="5">
    <source>
        <dbReference type="PROSITE-ProRule" id="PRU00169"/>
    </source>
</evidence>
<proteinExistence type="predicted"/>
<dbReference type="InterPro" id="IPR002078">
    <property type="entry name" value="Sigma_54_int"/>
</dbReference>
<keyword evidence="1" id="KW-0547">Nucleotide-binding</keyword>
<dbReference type="InterPro" id="IPR011006">
    <property type="entry name" value="CheY-like_superfamily"/>
</dbReference>
<dbReference type="InterPro" id="IPR025943">
    <property type="entry name" value="Sigma_54_int_dom_ATP-bd_2"/>
</dbReference>
<dbReference type="SUPFAM" id="SSF52540">
    <property type="entry name" value="P-loop containing nucleoside triphosphate hydrolases"/>
    <property type="match status" value="1"/>
</dbReference>
<gene>
    <name evidence="8" type="ORF">SAMN06295933_1293</name>
</gene>
<dbReference type="GO" id="GO:0043565">
    <property type="term" value="F:sequence-specific DNA binding"/>
    <property type="evidence" value="ECO:0007669"/>
    <property type="project" value="InterPro"/>
</dbReference>
<dbReference type="InterPro" id="IPR027417">
    <property type="entry name" value="P-loop_NTPase"/>
</dbReference>
<dbReference type="GO" id="GO:0006355">
    <property type="term" value="P:regulation of DNA-templated transcription"/>
    <property type="evidence" value="ECO:0007669"/>
    <property type="project" value="InterPro"/>
</dbReference>
<dbReference type="Proteomes" id="UP000192906">
    <property type="component" value="Unassembled WGS sequence"/>
</dbReference>
<feature type="modified residue" description="4-aspartylphosphate" evidence="5">
    <location>
        <position position="51"/>
    </location>
</feature>
<evidence type="ECO:0000259" key="7">
    <source>
        <dbReference type="PROSITE" id="PS50110"/>
    </source>
</evidence>
<dbReference type="CDD" id="cd00009">
    <property type="entry name" value="AAA"/>
    <property type="match status" value="1"/>
</dbReference>
<feature type="domain" description="Sigma-54 factor interaction" evidence="6">
    <location>
        <begin position="144"/>
        <end position="373"/>
    </location>
</feature>
<dbReference type="PANTHER" id="PTHR32071">
    <property type="entry name" value="TRANSCRIPTIONAL REGULATORY PROTEIN"/>
    <property type="match status" value="1"/>
</dbReference>
<dbReference type="Gene3D" id="3.40.50.2300">
    <property type="match status" value="1"/>
</dbReference>
<dbReference type="InterPro" id="IPR003593">
    <property type="entry name" value="AAA+_ATPase"/>
</dbReference>
<keyword evidence="5" id="KW-0597">Phosphoprotein</keyword>
<dbReference type="EMBL" id="FWZU01000002">
    <property type="protein sequence ID" value="SMF03507.1"/>
    <property type="molecule type" value="Genomic_DNA"/>
</dbReference>
<dbReference type="Pfam" id="PF00158">
    <property type="entry name" value="Sigma54_activat"/>
    <property type="match status" value="1"/>
</dbReference>
<dbReference type="SUPFAM" id="SSF46689">
    <property type="entry name" value="Homeodomain-like"/>
    <property type="match status" value="1"/>
</dbReference>
<keyword evidence="9" id="KW-1185">Reference proteome</keyword>
<dbReference type="Pfam" id="PF25601">
    <property type="entry name" value="AAA_lid_14"/>
    <property type="match status" value="1"/>
</dbReference>
<evidence type="ECO:0000256" key="1">
    <source>
        <dbReference type="ARBA" id="ARBA00022741"/>
    </source>
</evidence>
<keyword evidence="3" id="KW-0805">Transcription regulation</keyword>
<dbReference type="InterPro" id="IPR058031">
    <property type="entry name" value="AAA_lid_NorR"/>
</dbReference>
<dbReference type="PROSITE" id="PS00676">
    <property type="entry name" value="SIGMA54_INTERACT_2"/>
    <property type="match status" value="1"/>
</dbReference>
<dbReference type="PROSITE" id="PS50110">
    <property type="entry name" value="RESPONSE_REGULATORY"/>
    <property type="match status" value="1"/>
</dbReference>
<evidence type="ECO:0000313" key="9">
    <source>
        <dbReference type="Proteomes" id="UP000192906"/>
    </source>
</evidence>
<dbReference type="PANTHER" id="PTHR32071:SF122">
    <property type="entry name" value="SIGMA FACTOR"/>
    <property type="match status" value="1"/>
</dbReference>
<dbReference type="AlphaFoldDB" id="A0A1X7CV16"/>
<dbReference type="Gene3D" id="1.10.10.60">
    <property type="entry name" value="Homeodomain-like"/>
    <property type="match status" value="1"/>
</dbReference>
<keyword evidence="4" id="KW-0804">Transcription</keyword>
<dbReference type="RefSeq" id="WP_085100028.1">
    <property type="nucleotide sequence ID" value="NZ_FWZU01000002.1"/>
</dbReference>
<dbReference type="OrthoDB" id="9763792at2"/>
<dbReference type="InterPro" id="IPR002197">
    <property type="entry name" value="HTH_Fis"/>
</dbReference>
<feature type="domain" description="Response regulatory" evidence="7">
    <location>
        <begin position="3"/>
        <end position="119"/>
    </location>
</feature>
<evidence type="ECO:0000256" key="3">
    <source>
        <dbReference type="ARBA" id="ARBA00023015"/>
    </source>
</evidence>
<dbReference type="Pfam" id="PF02954">
    <property type="entry name" value="HTH_8"/>
    <property type="match status" value="1"/>
</dbReference>
<name>A0A1X7CV16_9BACT</name>
<dbReference type="InterPro" id="IPR001789">
    <property type="entry name" value="Sig_transdc_resp-reg_receiver"/>
</dbReference>
<keyword evidence="2" id="KW-0067">ATP-binding</keyword>
<evidence type="ECO:0000256" key="4">
    <source>
        <dbReference type="ARBA" id="ARBA00023163"/>
    </source>
</evidence>
<dbReference type="SUPFAM" id="SSF52172">
    <property type="entry name" value="CheY-like"/>
    <property type="match status" value="1"/>
</dbReference>
<dbReference type="PROSITE" id="PS00675">
    <property type="entry name" value="SIGMA54_INTERACT_1"/>
    <property type="match status" value="1"/>
</dbReference>
<dbReference type="Gene3D" id="3.40.50.300">
    <property type="entry name" value="P-loop containing nucleotide triphosphate hydrolases"/>
    <property type="match status" value="1"/>
</dbReference>
<dbReference type="Gene3D" id="1.10.8.60">
    <property type="match status" value="1"/>
</dbReference>
<reference evidence="9" key="1">
    <citation type="submission" date="2017-04" db="EMBL/GenBank/DDBJ databases">
        <authorList>
            <person name="Varghese N."/>
            <person name="Submissions S."/>
        </authorList>
    </citation>
    <scope>NUCLEOTIDE SEQUENCE [LARGE SCALE GENOMIC DNA]</scope>
    <source>
        <strain evidence="9">K3S</strain>
    </source>
</reference>
<evidence type="ECO:0000256" key="2">
    <source>
        <dbReference type="ARBA" id="ARBA00022840"/>
    </source>
</evidence>
<dbReference type="PROSITE" id="PS50045">
    <property type="entry name" value="SIGMA54_INTERACT_4"/>
    <property type="match status" value="1"/>
</dbReference>
<dbReference type="InterPro" id="IPR025662">
    <property type="entry name" value="Sigma_54_int_dom_ATP-bd_1"/>
</dbReference>
<dbReference type="GO" id="GO:0005524">
    <property type="term" value="F:ATP binding"/>
    <property type="evidence" value="ECO:0007669"/>
    <property type="project" value="UniProtKB-KW"/>
</dbReference>
<dbReference type="STRING" id="1519643.SAMN06295933_1293"/>
<accession>A0A1X7CV16</accession>
<evidence type="ECO:0000313" key="8">
    <source>
        <dbReference type="EMBL" id="SMF03507.1"/>
    </source>
</evidence>
<evidence type="ECO:0000259" key="6">
    <source>
        <dbReference type="PROSITE" id="PS50045"/>
    </source>
</evidence>
<dbReference type="GO" id="GO:0000160">
    <property type="term" value="P:phosphorelay signal transduction system"/>
    <property type="evidence" value="ECO:0007669"/>
    <property type="project" value="InterPro"/>
</dbReference>